<accession>F9FNX5</accession>
<feature type="region of interest" description="Disordered" evidence="1">
    <location>
        <begin position="1"/>
        <end position="36"/>
    </location>
</feature>
<dbReference type="EnsemblFungi" id="FOXG_05990T0">
    <property type="protein sequence ID" value="FOXG_05990P0"/>
    <property type="gene ID" value="FOXG_05990"/>
</dbReference>
<sequence>MAAKNQSGQPSYEPLPREDPAAALLSPSEREDRDNGKTPVFRLAFSPIMLLRLMIVPIVITDVVFICMPQASPGSAAAFAMGGIFLVMWHASRVFKSLLPGRKSNKFDLKIGNFFCTIGTTSLASRTSRGAWTYLVSAIDFSFGLFFIGPSVLSFITYNWYHHANVSGLSLTVVIMQSAIAVLNLISLFRKMKIVVYRGEDEQDYLYSIPDLDVFRDEVSEPRDSMASEV</sequence>
<feature type="compositionally biased region" description="Polar residues" evidence="1">
    <location>
        <begin position="1"/>
        <end position="10"/>
    </location>
</feature>
<gene>
    <name evidence="4" type="primary">28947925</name>
    <name evidence="3" type="ORF">FOXB_08105</name>
</gene>
<organism evidence="4 5">
    <name type="scientific">Fusarium oxysporum (strain Fo5176)</name>
    <name type="common">Fusarium vascular wilt</name>
    <dbReference type="NCBI Taxonomy" id="660025"/>
    <lineage>
        <taxon>Eukaryota</taxon>
        <taxon>Fungi</taxon>
        <taxon>Dikarya</taxon>
        <taxon>Ascomycota</taxon>
        <taxon>Pezizomycotina</taxon>
        <taxon>Sordariomycetes</taxon>
        <taxon>Hypocreomycetidae</taxon>
        <taxon>Hypocreales</taxon>
        <taxon>Nectriaceae</taxon>
        <taxon>Fusarium</taxon>
        <taxon>Fusarium oxysporum species complex</taxon>
    </lineage>
</organism>
<feature type="transmembrane region" description="Helical" evidence="2">
    <location>
        <begin position="50"/>
        <end position="71"/>
    </location>
</feature>
<reference evidence="4" key="2">
    <citation type="submission" date="2025-05" db="UniProtKB">
        <authorList>
            <consortium name="EnsemblFungi"/>
        </authorList>
    </citation>
    <scope>IDENTIFICATION</scope>
    <source>
        <strain evidence="4">4287 / CBS 123668 / FGSC 9935 / NRRL 34936</strain>
    </source>
</reference>
<protein>
    <submittedName>
        <fullName evidence="3 4">Uncharacterized protein</fullName>
    </submittedName>
</protein>
<feature type="transmembrane region" description="Helical" evidence="2">
    <location>
        <begin position="77"/>
        <end position="95"/>
    </location>
</feature>
<name>A0A0D2XPV2_FUSOF</name>
<reference evidence="3 5" key="1">
    <citation type="journal article" date="2012" name="Mol. Plant Microbe Interact.">
        <title>A highly conserved effector in Fusarium oxysporum is required for full virulence on Arabidopsis.</title>
        <authorList>
            <person name="Thatcher L.F."/>
            <person name="Gardiner D.M."/>
            <person name="Kazan K."/>
            <person name="Manners J."/>
        </authorList>
    </citation>
    <scope>NUCLEOTIDE SEQUENCE [LARGE SCALE GENOMIC DNA]</scope>
    <source>
        <strain evidence="3 5">Fo5176</strain>
    </source>
</reference>
<evidence type="ECO:0000313" key="5">
    <source>
        <dbReference type="Proteomes" id="UP000002489"/>
    </source>
</evidence>
<keyword evidence="2" id="KW-0472">Membrane</keyword>
<accession>A0A0D2XPV2</accession>
<feature type="transmembrane region" description="Helical" evidence="2">
    <location>
        <begin position="132"/>
        <end position="156"/>
    </location>
</feature>
<evidence type="ECO:0000313" key="3">
    <source>
        <dbReference type="EMBL" id="EGU81376.1"/>
    </source>
</evidence>
<dbReference type="VEuPathDB" id="FungiDB:FOXG_05990"/>
<proteinExistence type="predicted"/>
<feature type="transmembrane region" description="Helical" evidence="2">
    <location>
        <begin position="168"/>
        <end position="189"/>
    </location>
</feature>
<dbReference type="EMBL" id="AFQF01002441">
    <property type="protein sequence ID" value="EGU81376.1"/>
    <property type="molecule type" value="Genomic_DNA"/>
</dbReference>
<keyword evidence="2" id="KW-1133">Transmembrane helix</keyword>
<dbReference type="PaxDb" id="5507-FOXG_05990P0"/>
<dbReference type="OrthoDB" id="5102561at2759"/>
<evidence type="ECO:0000256" key="1">
    <source>
        <dbReference type="SAM" id="MobiDB-lite"/>
    </source>
</evidence>
<evidence type="ECO:0000313" key="4">
    <source>
        <dbReference type="EnsemblFungi" id="FOXG_05990P0"/>
    </source>
</evidence>
<keyword evidence="2" id="KW-0812">Transmembrane</keyword>
<evidence type="ECO:0000256" key="2">
    <source>
        <dbReference type="SAM" id="Phobius"/>
    </source>
</evidence>
<dbReference type="Proteomes" id="UP000002489">
    <property type="component" value="Unassembled WGS sequence"/>
</dbReference>
<dbReference type="AlphaFoldDB" id="A0A0D2XPV2"/>